<feature type="transmembrane region" description="Helical" evidence="1">
    <location>
        <begin position="245"/>
        <end position="262"/>
    </location>
</feature>
<accession>A0ABW1UFT3</accession>
<keyword evidence="4" id="KW-1185">Reference proteome</keyword>
<dbReference type="PANTHER" id="PTHR46211">
    <property type="entry name" value="GLYCEROPHOSPHORYL DIESTER PHOSPHODIESTERASE"/>
    <property type="match status" value="1"/>
</dbReference>
<reference evidence="4" key="1">
    <citation type="journal article" date="2019" name="Int. J. Syst. Evol. Microbiol.">
        <title>The Global Catalogue of Microorganisms (GCM) 10K type strain sequencing project: providing services to taxonomists for standard genome sequencing and annotation.</title>
        <authorList>
            <consortium name="The Broad Institute Genomics Platform"/>
            <consortium name="The Broad Institute Genome Sequencing Center for Infectious Disease"/>
            <person name="Wu L."/>
            <person name="Ma J."/>
        </authorList>
    </citation>
    <scope>NUCLEOTIDE SEQUENCE [LARGE SCALE GENOMIC DNA]</scope>
    <source>
        <strain evidence="4">CCM 8934</strain>
    </source>
</reference>
<feature type="domain" description="GP-PDE" evidence="2">
    <location>
        <begin position="270"/>
        <end position="499"/>
    </location>
</feature>
<dbReference type="InterPro" id="IPR017946">
    <property type="entry name" value="PLC-like_Pdiesterase_TIM-brl"/>
</dbReference>
<evidence type="ECO:0000313" key="3">
    <source>
        <dbReference type="EMBL" id="MFC6294747.1"/>
    </source>
</evidence>
<feature type="transmembrane region" description="Helical" evidence="1">
    <location>
        <begin position="203"/>
        <end position="224"/>
    </location>
</feature>
<dbReference type="PROSITE" id="PS51704">
    <property type="entry name" value="GP_PDE"/>
    <property type="match status" value="1"/>
</dbReference>
<protein>
    <submittedName>
        <fullName evidence="3">Glycerophosphodiester phosphodiesterase</fullName>
    </submittedName>
</protein>
<dbReference type="Gene3D" id="3.20.20.190">
    <property type="entry name" value="Phosphatidylinositol (PI) phosphodiesterase"/>
    <property type="match status" value="1"/>
</dbReference>
<dbReference type="RefSeq" id="WP_137606490.1">
    <property type="nucleotide sequence ID" value="NZ_BJDH01000002.1"/>
</dbReference>
<name>A0ABW1UFT3_9LACO</name>
<dbReference type="Proteomes" id="UP001596227">
    <property type="component" value="Unassembled WGS sequence"/>
</dbReference>
<dbReference type="CDD" id="cd08579">
    <property type="entry name" value="GDPD_memb_like"/>
    <property type="match status" value="1"/>
</dbReference>
<feature type="transmembrane region" description="Helical" evidence="1">
    <location>
        <begin position="20"/>
        <end position="38"/>
    </location>
</feature>
<comment type="caution">
    <text evidence="3">The sequence shown here is derived from an EMBL/GenBank/DDBJ whole genome shotgun (WGS) entry which is preliminary data.</text>
</comment>
<dbReference type="EMBL" id="JBHSSB010000015">
    <property type="protein sequence ID" value="MFC6294747.1"/>
    <property type="molecule type" value="Genomic_DNA"/>
</dbReference>
<proteinExistence type="predicted"/>
<dbReference type="InterPro" id="IPR030395">
    <property type="entry name" value="GP_PDE_dom"/>
</dbReference>
<feature type="transmembrane region" description="Helical" evidence="1">
    <location>
        <begin position="173"/>
        <end position="197"/>
    </location>
</feature>
<dbReference type="PANTHER" id="PTHR46211:SF8">
    <property type="entry name" value="PHOSPHODIESTERASE"/>
    <property type="match status" value="1"/>
</dbReference>
<keyword evidence="1" id="KW-0812">Transmembrane</keyword>
<feature type="transmembrane region" description="Helical" evidence="1">
    <location>
        <begin position="76"/>
        <end position="94"/>
    </location>
</feature>
<organism evidence="3 4">
    <name type="scientific">Lactiplantibacillus daoliensis</name>
    <dbReference type="NCBI Taxonomy" id="2559916"/>
    <lineage>
        <taxon>Bacteria</taxon>
        <taxon>Bacillati</taxon>
        <taxon>Bacillota</taxon>
        <taxon>Bacilli</taxon>
        <taxon>Lactobacillales</taxon>
        <taxon>Lactobacillaceae</taxon>
        <taxon>Lactiplantibacillus</taxon>
    </lineage>
</organism>
<evidence type="ECO:0000256" key="1">
    <source>
        <dbReference type="SAM" id="Phobius"/>
    </source>
</evidence>
<dbReference type="SUPFAM" id="SSF51695">
    <property type="entry name" value="PLC-like phosphodiesterases"/>
    <property type="match status" value="1"/>
</dbReference>
<gene>
    <name evidence="3" type="ORF">ACFQH1_05990</name>
</gene>
<keyword evidence="1" id="KW-0472">Membrane</keyword>
<evidence type="ECO:0000259" key="2">
    <source>
        <dbReference type="PROSITE" id="PS51704"/>
    </source>
</evidence>
<keyword evidence="1" id="KW-1133">Transmembrane helix</keyword>
<evidence type="ECO:0000313" key="4">
    <source>
        <dbReference type="Proteomes" id="UP001596227"/>
    </source>
</evidence>
<dbReference type="Pfam" id="PF03009">
    <property type="entry name" value="GDPD"/>
    <property type="match status" value="1"/>
</dbReference>
<sequence>MVTKIWADLKKGANQFSGPLGLWWVIGLIGALVVKWLGIQFGGWLSLLGLLGLSLWLPALAEHTGGHQRWSWRQHWFIWLGQLLLAVIWLPFGWGGYLATLQASIELPAEWQNVILMTRYDWLPWVAPIWAVIWLWSLKWLPAWRDQLQAPTGWRTWWLQGWHQHWWPVCRKLVGFVGWLMSWLVLATCLILLTGGLENLNEGLGRVCAIVSLAGLQGGLWLVFASWWGRWFTLPQQPRTGTGRYLIAGLMVVTLGSATWWLQTPPTTAPAIIAHRGVNGDDGVQNTTSALKKTVHATQPAYVEMDIQPTADQHWVVMHDPTLRNLAAKSGPVQDYRLQQLAGLPLTEHGQHGELSTFRQYLTAAQKLNQPLLVEIKAIGDAVQLISPFADEYATTIEKRGGAVHSLDYQVLARLKQRTRKLRVGYITPFYLTAFTPNVANFYSLQALTVTREQLATAKREHKAVYLWTVDRSMQLQRLSAMRPTGLITNQPGRMRRLQGQAPHYYFYQLINWVISL</sequence>
<feature type="transmembrane region" description="Helical" evidence="1">
    <location>
        <begin position="44"/>
        <end position="64"/>
    </location>
</feature>